<comment type="caution">
    <text evidence="2">The sequence shown here is derived from an EMBL/GenBank/DDBJ whole genome shotgun (WGS) entry which is preliminary data.</text>
</comment>
<sequence>MSPPITPRNDDSPFLSPSARQIIVAERELPTTCATSGLQVSPFQLFGGCREKDSWKGKKNRKEAKRPGRGAENAPLSGGAREGQEVGCGQADPPTGDGSARRSSPPFLKVLLALSRA</sequence>
<feature type="region of interest" description="Disordered" evidence="1">
    <location>
        <begin position="49"/>
        <end position="106"/>
    </location>
</feature>
<name>A0AAV4UKP3_9ARAC</name>
<reference evidence="2 3" key="1">
    <citation type="submission" date="2021-06" db="EMBL/GenBank/DDBJ databases">
        <title>Caerostris darwini draft genome.</title>
        <authorList>
            <person name="Kono N."/>
            <person name="Arakawa K."/>
        </authorList>
    </citation>
    <scope>NUCLEOTIDE SEQUENCE [LARGE SCALE GENOMIC DNA]</scope>
</reference>
<dbReference type="Proteomes" id="UP001054837">
    <property type="component" value="Unassembled WGS sequence"/>
</dbReference>
<dbReference type="EMBL" id="BPLQ01011490">
    <property type="protein sequence ID" value="GIY58265.1"/>
    <property type="molecule type" value="Genomic_DNA"/>
</dbReference>
<organism evidence="2 3">
    <name type="scientific">Caerostris darwini</name>
    <dbReference type="NCBI Taxonomy" id="1538125"/>
    <lineage>
        <taxon>Eukaryota</taxon>
        <taxon>Metazoa</taxon>
        <taxon>Ecdysozoa</taxon>
        <taxon>Arthropoda</taxon>
        <taxon>Chelicerata</taxon>
        <taxon>Arachnida</taxon>
        <taxon>Araneae</taxon>
        <taxon>Araneomorphae</taxon>
        <taxon>Entelegynae</taxon>
        <taxon>Araneoidea</taxon>
        <taxon>Araneidae</taxon>
        <taxon>Caerostris</taxon>
    </lineage>
</organism>
<feature type="compositionally biased region" description="Basic residues" evidence="1">
    <location>
        <begin position="57"/>
        <end position="68"/>
    </location>
</feature>
<keyword evidence="3" id="KW-1185">Reference proteome</keyword>
<protein>
    <submittedName>
        <fullName evidence="2">Uncharacterized protein</fullName>
    </submittedName>
</protein>
<proteinExistence type="predicted"/>
<dbReference type="AlphaFoldDB" id="A0AAV4UKP3"/>
<evidence type="ECO:0000313" key="2">
    <source>
        <dbReference type="EMBL" id="GIY58265.1"/>
    </source>
</evidence>
<evidence type="ECO:0000256" key="1">
    <source>
        <dbReference type="SAM" id="MobiDB-lite"/>
    </source>
</evidence>
<gene>
    <name evidence="2" type="ORF">CDAR_294501</name>
</gene>
<accession>A0AAV4UKP3</accession>
<evidence type="ECO:0000313" key="3">
    <source>
        <dbReference type="Proteomes" id="UP001054837"/>
    </source>
</evidence>